<accession>A0A9P0CF12</accession>
<sequence length="1149" mass="133692">MYQCINLKMDSPNELKKVSFFRGLFEIKRPSKSVQSATLPRTNSKKSIDEDDVSKDRLFVRHNTYRSRTKKNKYRKENTKKPDEKLIEKGENSVKQICQQFEENRLVQANKTKDNIKINKEKEESPETVIGRVLGNSETQLILLKKIHENAEVKKRIYDKNAKQTREKKIQSFVEAENEEEAEEYRKSLINEMDKELAQMREDGFLDEDENVLINGSQQQIGETDEVFYNDDNTFLTKMRLNKLNNDAHTYSDEKEEEIIHNKEDNIVERKEYEAALDSKFSNEFGENLEDDLKNGCEAINGIFSHNESKTFDFFHDMNTIEQEIPTKQEEVRKVELCDKSDVENMRELMKQELAPSSNNEALYEYIEIPNENNPQSPFYIFAPVSNRSTIYSTTSQESSVIDDDDDDEGIEICRTKDGEKVYHNVRRETFSDNKGIIRIERVADAENTPFIPEEAPISLSRSNSTTPIKRWPGLRHEHSISMAVMDAGRGAQSVVGSSSSFEECSSKSETLMHNLPPHLHEIFRRRAGSAESMVVGMVELLFELYPTYFRNKPKSDTLIKEFHPIIKEMQEKFEERLDFSAYLLTPVQRLGKYILFLENIEKQLEKLDLPIENTQTALVIVRDEMSKGNDSVAIESIEHSPISKMDYGSFKMREKFNIIKPRKVEAAMVFLFTNVVVFSVTDTRSLETFYYYDSIKMNDLRIATFDDLTMHLTDFTKKNSLNNTVLHRRKYKINRNRIKSADGPGFDSHEHSVSMAVMDAGRGAQSVVGSSSSSEECSSKSETLMHNLPPHLHEIFRRRAGGAESMVELLFELYPTYFRNKPKSDTLIKEFHPIIKEMQEKFEERLDFSAYLLTPVQRLGKYILFLENIEKQLEKLDLPIENTQTALVIVRDEMSKGNDSVAIESIEHSPISKMDYGSFKMREKFNIIKPRKVEAAMVFLFTNVVVFSVTDTRSLETFYYYDSIKMNDLRIATFDDLTMHLTDFTKSKKKQNTSRYTYILESKSEKIWKTWKDAIEKILWDQLVKAKENSLNNTVLHRRKYKINRNRIKSADSLNLFHLKTPQIPILCANNEQSEKPMDKTLEKSKLHEIHLNESEDTRIETNKEEKNTEKKDREEKKAEKKPNEKSKSTTNSTYSTSNRVTRKNSNK</sequence>
<dbReference type="Gene3D" id="1.20.900.10">
    <property type="entry name" value="Dbl homology (DH) domain"/>
    <property type="match status" value="2"/>
</dbReference>
<dbReference type="InterPro" id="IPR000219">
    <property type="entry name" value="DH_dom"/>
</dbReference>
<dbReference type="GO" id="GO:0005085">
    <property type="term" value="F:guanyl-nucleotide exchange factor activity"/>
    <property type="evidence" value="ECO:0007669"/>
    <property type="project" value="InterPro"/>
</dbReference>
<dbReference type="Proteomes" id="UP001153636">
    <property type="component" value="Chromosome 12"/>
</dbReference>
<feature type="domain" description="DH" evidence="2">
    <location>
        <begin position="793"/>
        <end position="901"/>
    </location>
</feature>
<feature type="compositionally biased region" description="Low complexity" evidence="1">
    <location>
        <begin position="1130"/>
        <end position="1140"/>
    </location>
</feature>
<dbReference type="InterPro" id="IPR011993">
    <property type="entry name" value="PH-like_dom_sf"/>
</dbReference>
<organism evidence="3 4">
    <name type="scientific">Psylliodes chrysocephalus</name>
    <dbReference type="NCBI Taxonomy" id="3402493"/>
    <lineage>
        <taxon>Eukaryota</taxon>
        <taxon>Metazoa</taxon>
        <taxon>Ecdysozoa</taxon>
        <taxon>Arthropoda</taxon>
        <taxon>Hexapoda</taxon>
        <taxon>Insecta</taxon>
        <taxon>Pterygota</taxon>
        <taxon>Neoptera</taxon>
        <taxon>Endopterygota</taxon>
        <taxon>Coleoptera</taxon>
        <taxon>Polyphaga</taxon>
        <taxon>Cucujiformia</taxon>
        <taxon>Chrysomeloidea</taxon>
        <taxon>Chrysomelidae</taxon>
        <taxon>Galerucinae</taxon>
        <taxon>Alticini</taxon>
        <taxon>Psylliodes</taxon>
    </lineage>
</organism>
<evidence type="ECO:0000313" key="4">
    <source>
        <dbReference type="Proteomes" id="UP001153636"/>
    </source>
</evidence>
<dbReference type="AlphaFoldDB" id="A0A9P0CF12"/>
<dbReference type="EMBL" id="OV651824">
    <property type="protein sequence ID" value="CAH1102312.1"/>
    <property type="molecule type" value="Genomic_DNA"/>
</dbReference>
<dbReference type="Pfam" id="PF00621">
    <property type="entry name" value="RhoGEF"/>
    <property type="match status" value="2"/>
</dbReference>
<gene>
    <name evidence="3" type="ORF">PSYICH_LOCUS3125</name>
</gene>
<feature type="region of interest" description="Disordered" evidence="1">
    <location>
        <begin position="1087"/>
        <end position="1149"/>
    </location>
</feature>
<dbReference type="PROSITE" id="PS50010">
    <property type="entry name" value="DH_2"/>
    <property type="match status" value="2"/>
</dbReference>
<dbReference type="InterPro" id="IPR055251">
    <property type="entry name" value="SOS1_NGEF_PH"/>
</dbReference>
<evidence type="ECO:0000256" key="1">
    <source>
        <dbReference type="SAM" id="MobiDB-lite"/>
    </source>
</evidence>
<protein>
    <recommendedName>
        <fullName evidence="2">DH domain-containing protein</fullName>
    </recommendedName>
</protein>
<feature type="compositionally biased region" description="Basic and acidic residues" evidence="1">
    <location>
        <begin position="1087"/>
        <end position="1129"/>
    </location>
</feature>
<dbReference type="InterPro" id="IPR052231">
    <property type="entry name" value="Rho_GEF_signaling-related"/>
</dbReference>
<proteinExistence type="predicted"/>
<evidence type="ECO:0000259" key="2">
    <source>
        <dbReference type="PROSITE" id="PS50010"/>
    </source>
</evidence>
<evidence type="ECO:0000313" key="3">
    <source>
        <dbReference type="EMBL" id="CAH1102312.1"/>
    </source>
</evidence>
<dbReference type="SUPFAM" id="SSF48065">
    <property type="entry name" value="DBL homology domain (DH-domain)"/>
    <property type="match status" value="2"/>
</dbReference>
<dbReference type="OrthoDB" id="6152532at2759"/>
<dbReference type="Gene3D" id="2.30.29.30">
    <property type="entry name" value="Pleckstrin-homology domain (PH domain)/Phosphotyrosine-binding domain (PTB)"/>
    <property type="match status" value="1"/>
</dbReference>
<dbReference type="SUPFAM" id="SSF50729">
    <property type="entry name" value="PH domain-like"/>
    <property type="match status" value="1"/>
</dbReference>
<dbReference type="Pfam" id="PF22697">
    <property type="entry name" value="SOS1_NGEF_PH"/>
    <property type="match status" value="1"/>
</dbReference>
<reference evidence="3" key="1">
    <citation type="submission" date="2022-01" db="EMBL/GenBank/DDBJ databases">
        <authorList>
            <person name="King R."/>
        </authorList>
    </citation>
    <scope>NUCLEOTIDE SEQUENCE</scope>
</reference>
<feature type="domain" description="DH" evidence="2">
    <location>
        <begin position="520"/>
        <end position="632"/>
    </location>
</feature>
<dbReference type="PANTHER" id="PTHR45845">
    <property type="entry name" value="RHO GUANINE NUCLEOTIDE EXCHANGE FACTOR-RELATED"/>
    <property type="match status" value="1"/>
</dbReference>
<dbReference type="PANTHER" id="PTHR45845:SF2">
    <property type="entry name" value="RIKEN CDNA D630003M21 GENE"/>
    <property type="match status" value="1"/>
</dbReference>
<dbReference type="InterPro" id="IPR035899">
    <property type="entry name" value="DBL_dom_sf"/>
</dbReference>
<name>A0A9P0CF12_9CUCU</name>
<keyword evidence="4" id="KW-1185">Reference proteome</keyword>